<dbReference type="PROSITE" id="PS50005">
    <property type="entry name" value="TPR"/>
    <property type="match status" value="5"/>
</dbReference>
<keyword evidence="2 3" id="KW-0802">TPR repeat</keyword>
<evidence type="ECO:0000256" key="1">
    <source>
        <dbReference type="ARBA" id="ARBA00022737"/>
    </source>
</evidence>
<feature type="repeat" description="TPR" evidence="3">
    <location>
        <begin position="543"/>
        <end position="576"/>
    </location>
</feature>
<feature type="repeat" description="TPR" evidence="3">
    <location>
        <begin position="577"/>
        <end position="610"/>
    </location>
</feature>
<organism evidence="4 5">
    <name type="scientific">Amazonocrinis nigriterrae CENA67</name>
    <dbReference type="NCBI Taxonomy" id="2794033"/>
    <lineage>
        <taxon>Bacteria</taxon>
        <taxon>Bacillati</taxon>
        <taxon>Cyanobacteriota</taxon>
        <taxon>Cyanophyceae</taxon>
        <taxon>Nostocales</taxon>
        <taxon>Nostocaceae</taxon>
        <taxon>Amazonocrinis</taxon>
        <taxon>Amazonocrinis nigriterrae</taxon>
    </lineage>
</organism>
<protein>
    <submittedName>
        <fullName evidence="4">Tetratricopeptide repeat protein</fullName>
    </submittedName>
</protein>
<dbReference type="PANTHER" id="PTHR44858:SF1">
    <property type="entry name" value="UDP-N-ACETYLGLUCOSAMINE--PEPTIDE N-ACETYLGLUCOSAMINYLTRANSFERASE SPINDLY-RELATED"/>
    <property type="match status" value="1"/>
</dbReference>
<dbReference type="RefSeq" id="WP_198126098.1">
    <property type="nucleotide sequence ID" value="NZ_JAECZC010000038.1"/>
</dbReference>
<evidence type="ECO:0000256" key="3">
    <source>
        <dbReference type="PROSITE-ProRule" id="PRU00339"/>
    </source>
</evidence>
<dbReference type="PANTHER" id="PTHR44858">
    <property type="entry name" value="TETRATRICOPEPTIDE REPEAT PROTEIN 6"/>
    <property type="match status" value="1"/>
</dbReference>
<dbReference type="AlphaFoldDB" id="A0A8J7L9C5"/>
<dbReference type="Gene3D" id="1.25.40.10">
    <property type="entry name" value="Tetratricopeptide repeat domain"/>
    <property type="match status" value="3"/>
</dbReference>
<reference evidence="4 5" key="1">
    <citation type="journal article" date="2021" name="Int. J. Syst. Evol. Microbiol.">
        <title>Amazonocrinis nigriterrae gen. nov., sp. nov., Atlanticothrix silvestris gen. nov., sp. nov. and Dendronalium phyllosphericum gen. nov., sp. nov., nostocacean cyanobacteria from Brazilian environments.</title>
        <authorList>
            <person name="Alvarenga D.O."/>
            <person name="Andreote A.P.D."/>
            <person name="Branco L.H.Z."/>
            <person name="Delbaje E."/>
            <person name="Cruz R.B."/>
            <person name="Varani A.M."/>
            <person name="Fiore M.F."/>
        </authorList>
    </citation>
    <scope>NUCLEOTIDE SEQUENCE [LARGE SCALE GENOMIC DNA]</scope>
    <source>
        <strain evidence="4 5">CENA67</strain>
    </source>
</reference>
<dbReference type="EMBL" id="JAECZC010000038">
    <property type="protein sequence ID" value="MBH8564248.1"/>
    <property type="molecule type" value="Genomic_DNA"/>
</dbReference>
<dbReference type="InterPro" id="IPR011990">
    <property type="entry name" value="TPR-like_helical_dom_sf"/>
</dbReference>
<dbReference type="SUPFAM" id="SSF52540">
    <property type="entry name" value="P-loop containing nucleoside triphosphate hydrolases"/>
    <property type="match status" value="1"/>
</dbReference>
<evidence type="ECO:0000313" key="5">
    <source>
        <dbReference type="Proteomes" id="UP000632766"/>
    </source>
</evidence>
<dbReference type="SUPFAM" id="SSF48452">
    <property type="entry name" value="TPR-like"/>
    <property type="match status" value="2"/>
</dbReference>
<dbReference type="InterPro" id="IPR027417">
    <property type="entry name" value="P-loop_NTPase"/>
</dbReference>
<comment type="caution">
    <text evidence="4">The sequence shown here is derived from an EMBL/GenBank/DDBJ whole genome shotgun (WGS) entry which is preliminary data.</text>
</comment>
<feature type="repeat" description="TPR" evidence="3">
    <location>
        <begin position="679"/>
        <end position="712"/>
    </location>
</feature>
<dbReference type="InterPro" id="IPR019734">
    <property type="entry name" value="TPR_rpt"/>
</dbReference>
<dbReference type="Pfam" id="PF00515">
    <property type="entry name" value="TPR_1"/>
    <property type="match status" value="3"/>
</dbReference>
<gene>
    <name evidence="4" type="ORF">I8748_18990</name>
</gene>
<dbReference type="InterPro" id="IPR050498">
    <property type="entry name" value="Ycf3"/>
</dbReference>
<dbReference type="Gene3D" id="3.40.50.300">
    <property type="entry name" value="P-loop containing nucleotide triphosphate hydrolases"/>
    <property type="match status" value="1"/>
</dbReference>
<keyword evidence="1" id="KW-0677">Repeat</keyword>
<dbReference type="Pfam" id="PF13181">
    <property type="entry name" value="TPR_8"/>
    <property type="match status" value="1"/>
</dbReference>
<accession>A0A8J7L9C5</accession>
<feature type="repeat" description="TPR" evidence="3">
    <location>
        <begin position="611"/>
        <end position="644"/>
    </location>
</feature>
<keyword evidence="5" id="KW-1185">Reference proteome</keyword>
<dbReference type="Proteomes" id="UP000632766">
    <property type="component" value="Unassembled WGS sequence"/>
</dbReference>
<evidence type="ECO:0000256" key="2">
    <source>
        <dbReference type="ARBA" id="ARBA00022803"/>
    </source>
</evidence>
<sequence>MNPQNKPKSLQDILKQRQQSSFVGREDQVNQFRQNLELPLEDDRRRFLFNVWGQGGVGKSTLLRQFRKIAEEAKIVTAYIDEAEKSVPEVMGRLAEELEQQGHKLPQFTERYKVYCQKRQELETDPDAPQGFSAFVGKTVAKTGVRLARQVPVGGVVFDFLDEDAVAMQAGEWASYVAKKLTNKNEVRLVQEPVEVLTPLFLQDISKIAEKTTVGLFFDTYERTGEFLDNWLQEILQSRYGAVSLNILITIAGRQELDKNYWAPYEGLIVRFPLEPFTDEEAQLYLARKAITNSQVVEVILRLAGNLPLLVGMLADAHPNDPNQVFEPSSSAVERFLKWVDDPKRRQVALDAAIPRSLNRDVIAKLRGEQEADELFTWLKETSFVNERTDGWAYHDVVKTQMLRHKRLSSPQGWADIHRQLADYYDTLGNQLQLEEVKAWRDKTWQSHKLNVLYHRLCQSPQKYLPVALNEFLAALKNQRIFAQFWAQTMLQAGKDVDSREVQRWGEQLANWLKAYEDKRYEAAAQMLTTLLSDTSLEAKWRAVALDWRSYIYSQSNQYSKALEDLTEAIKLVPEEVEYLTVRGMTYCQMQRYQEALLDFNRVIELNPNYQWAIANRGIAYRLMKRFQEALQDLNHAIQLDPNDQWALAHRGVIYRFMQRYPESLQDFNRAIQLDPNSVWAIASRADTYRCMQRYNEALQDFNRAIELDVNFQWKPATGFRGFTYQRMQRYHEAPQDLDTAIVLNRTYQDDWYLYGRALTYLALNQLDKAWPDLALAIKLAKEHYQKDPQNWRNIFNLALYYLAAQYHQPAEQLYRHILSESASLDIRIAIQIAIQDLNDFLTVFPNHVQATSMQKLLQSYLT</sequence>
<feature type="repeat" description="TPR" evidence="3">
    <location>
        <begin position="645"/>
        <end position="678"/>
    </location>
</feature>
<name>A0A8J7L9C5_9NOST</name>
<evidence type="ECO:0000313" key="4">
    <source>
        <dbReference type="EMBL" id="MBH8564248.1"/>
    </source>
</evidence>
<proteinExistence type="predicted"/>
<dbReference type="SMART" id="SM00028">
    <property type="entry name" value="TPR"/>
    <property type="match status" value="7"/>
</dbReference>